<feature type="domain" description="N-acetyltransferase" evidence="2">
    <location>
        <begin position="225"/>
        <end position="382"/>
    </location>
</feature>
<protein>
    <recommendedName>
        <fullName evidence="2">N-acetyltransferase domain-containing protein</fullName>
    </recommendedName>
</protein>
<evidence type="ECO:0000313" key="3">
    <source>
        <dbReference type="EMBL" id="KAK4240570.1"/>
    </source>
</evidence>
<feature type="region of interest" description="Disordered" evidence="1">
    <location>
        <begin position="1"/>
        <end position="20"/>
    </location>
</feature>
<dbReference type="InterPro" id="IPR016181">
    <property type="entry name" value="Acyl_CoA_acyltransferase"/>
</dbReference>
<dbReference type="Pfam" id="PF00583">
    <property type="entry name" value="Acetyltransf_1"/>
    <property type="match status" value="1"/>
</dbReference>
<dbReference type="InterPro" id="IPR000182">
    <property type="entry name" value="GNAT_dom"/>
</dbReference>
<evidence type="ECO:0000256" key="1">
    <source>
        <dbReference type="SAM" id="MobiDB-lite"/>
    </source>
</evidence>
<sequence length="460" mass="53468">MLARRPVLIPGERTGRRPSGDIRHTIGLKASLHKSGNTWLQYNWAAPDGRDHNETFEAPSYLGAFIMAWMDTIPDGIVVPLRQDKDLPEHWRCDIDTSTGSFLPPINCPDSIVDHSQIEKRLEWRRLNSTATAEIQRRLRLRRPNYRSSHYNSNSRIPLDGTAEDILAATGRYPVYKVRERRIEKPEYHPFVPRIACFLRPALPRDMMAVSNIYNWEVEHGLQTLDSQPLSLQDFKRILATTQERGMPFIVAVRGSVRDDHRLTRGNVSLSPFGQVPFYSGDKYGEVLGFAFLSVWQSDLAGTGTGSSRATARINVFVHPDYRRKKIGYSLLDMLLTIVSNRFVSETAYDFFDPENKPIYKKLTEPGRERQYHQLYLSYFVKHKHRTNGDAKLEEEQKESDKELAWVKKFLEERFNFDEVARFEAVHRSAKCREGPVYWLDEVVFQHTCQYDPRRINEDY</sequence>
<dbReference type="Gene3D" id="3.40.630.30">
    <property type="match status" value="1"/>
</dbReference>
<dbReference type="GO" id="GO:0016747">
    <property type="term" value="F:acyltransferase activity, transferring groups other than amino-acyl groups"/>
    <property type="evidence" value="ECO:0007669"/>
    <property type="project" value="InterPro"/>
</dbReference>
<gene>
    <name evidence="3" type="ORF">C8A03DRAFT_41888</name>
</gene>
<dbReference type="SUPFAM" id="SSF55729">
    <property type="entry name" value="Acyl-CoA N-acyltransferases (Nat)"/>
    <property type="match status" value="1"/>
</dbReference>
<dbReference type="Proteomes" id="UP001303760">
    <property type="component" value="Unassembled WGS sequence"/>
</dbReference>
<organism evidence="3 4">
    <name type="scientific">Achaetomium macrosporum</name>
    <dbReference type="NCBI Taxonomy" id="79813"/>
    <lineage>
        <taxon>Eukaryota</taxon>
        <taxon>Fungi</taxon>
        <taxon>Dikarya</taxon>
        <taxon>Ascomycota</taxon>
        <taxon>Pezizomycotina</taxon>
        <taxon>Sordariomycetes</taxon>
        <taxon>Sordariomycetidae</taxon>
        <taxon>Sordariales</taxon>
        <taxon>Chaetomiaceae</taxon>
        <taxon>Achaetomium</taxon>
    </lineage>
</organism>
<evidence type="ECO:0000313" key="4">
    <source>
        <dbReference type="Proteomes" id="UP001303760"/>
    </source>
</evidence>
<name>A0AAN7CEL6_9PEZI</name>
<comment type="caution">
    <text evidence="3">The sequence shown here is derived from an EMBL/GenBank/DDBJ whole genome shotgun (WGS) entry which is preliminary data.</text>
</comment>
<accession>A0AAN7CEL6</accession>
<dbReference type="EMBL" id="MU860037">
    <property type="protein sequence ID" value="KAK4240570.1"/>
    <property type="molecule type" value="Genomic_DNA"/>
</dbReference>
<proteinExistence type="predicted"/>
<dbReference type="AlphaFoldDB" id="A0AAN7CEL6"/>
<dbReference type="CDD" id="cd04301">
    <property type="entry name" value="NAT_SF"/>
    <property type="match status" value="1"/>
</dbReference>
<reference evidence="3" key="1">
    <citation type="journal article" date="2023" name="Mol. Phylogenet. Evol.">
        <title>Genome-scale phylogeny and comparative genomics of the fungal order Sordariales.</title>
        <authorList>
            <person name="Hensen N."/>
            <person name="Bonometti L."/>
            <person name="Westerberg I."/>
            <person name="Brannstrom I.O."/>
            <person name="Guillou S."/>
            <person name="Cros-Aarteil S."/>
            <person name="Calhoun S."/>
            <person name="Haridas S."/>
            <person name="Kuo A."/>
            <person name="Mondo S."/>
            <person name="Pangilinan J."/>
            <person name="Riley R."/>
            <person name="LaButti K."/>
            <person name="Andreopoulos B."/>
            <person name="Lipzen A."/>
            <person name="Chen C."/>
            <person name="Yan M."/>
            <person name="Daum C."/>
            <person name="Ng V."/>
            <person name="Clum A."/>
            <person name="Steindorff A."/>
            <person name="Ohm R.A."/>
            <person name="Martin F."/>
            <person name="Silar P."/>
            <person name="Natvig D.O."/>
            <person name="Lalanne C."/>
            <person name="Gautier V."/>
            <person name="Ament-Velasquez S.L."/>
            <person name="Kruys A."/>
            <person name="Hutchinson M.I."/>
            <person name="Powell A.J."/>
            <person name="Barry K."/>
            <person name="Miller A.N."/>
            <person name="Grigoriev I.V."/>
            <person name="Debuchy R."/>
            <person name="Gladieux P."/>
            <person name="Hiltunen Thoren M."/>
            <person name="Johannesson H."/>
        </authorList>
    </citation>
    <scope>NUCLEOTIDE SEQUENCE</scope>
    <source>
        <strain evidence="3">CBS 532.94</strain>
    </source>
</reference>
<evidence type="ECO:0000259" key="2">
    <source>
        <dbReference type="PROSITE" id="PS51186"/>
    </source>
</evidence>
<reference evidence="3" key="2">
    <citation type="submission" date="2023-05" db="EMBL/GenBank/DDBJ databases">
        <authorList>
            <consortium name="Lawrence Berkeley National Laboratory"/>
            <person name="Steindorff A."/>
            <person name="Hensen N."/>
            <person name="Bonometti L."/>
            <person name="Westerberg I."/>
            <person name="Brannstrom I.O."/>
            <person name="Guillou S."/>
            <person name="Cros-Aarteil S."/>
            <person name="Calhoun S."/>
            <person name="Haridas S."/>
            <person name="Kuo A."/>
            <person name="Mondo S."/>
            <person name="Pangilinan J."/>
            <person name="Riley R."/>
            <person name="Labutti K."/>
            <person name="Andreopoulos B."/>
            <person name="Lipzen A."/>
            <person name="Chen C."/>
            <person name="Yanf M."/>
            <person name="Daum C."/>
            <person name="Ng V."/>
            <person name="Clum A."/>
            <person name="Ohm R."/>
            <person name="Martin F."/>
            <person name="Silar P."/>
            <person name="Natvig D."/>
            <person name="Lalanne C."/>
            <person name="Gautier V."/>
            <person name="Ament-Velasquez S.L."/>
            <person name="Kruys A."/>
            <person name="Hutchinson M.I."/>
            <person name="Powell A.J."/>
            <person name="Barry K."/>
            <person name="Miller A.N."/>
            <person name="Grigoriev I.V."/>
            <person name="Debuchy R."/>
            <person name="Gladieux P."/>
            <person name="Thoren M.H."/>
            <person name="Johannesson H."/>
        </authorList>
    </citation>
    <scope>NUCLEOTIDE SEQUENCE</scope>
    <source>
        <strain evidence="3">CBS 532.94</strain>
    </source>
</reference>
<dbReference type="PROSITE" id="PS51186">
    <property type="entry name" value="GNAT"/>
    <property type="match status" value="1"/>
</dbReference>
<keyword evidence="4" id="KW-1185">Reference proteome</keyword>